<evidence type="ECO:0000313" key="1">
    <source>
        <dbReference type="EMBL" id="ARS35183.1"/>
    </source>
</evidence>
<dbReference type="AlphaFoldDB" id="A0A1X9YQN7"/>
<accession>A0A1X9YQN7</accession>
<name>A0A1X9YQN7_9BACT</name>
<keyword evidence="2" id="KW-1185">Reference proteome</keyword>
<dbReference type="EMBL" id="CP021235">
    <property type="protein sequence ID" value="ARS35183.1"/>
    <property type="molecule type" value="Genomic_DNA"/>
</dbReference>
<dbReference type="OrthoDB" id="980645at2"/>
<evidence type="ECO:0000313" key="2">
    <source>
        <dbReference type="Proteomes" id="UP000266292"/>
    </source>
</evidence>
<reference evidence="2" key="1">
    <citation type="submission" date="2017-05" db="EMBL/GenBank/DDBJ databases">
        <authorList>
            <person name="Ray J."/>
            <person name="Price M."/>
            <person name="Deutschbauer A."/>
        </authorList>
    </citation>
    <scope>NUCLEOTIDE SEQUENCE [LARGE SCALE GENOMIC DNA]</scope>
    <source>
        <strain evidence="2">DSM 19842</strain>
    </source>
</reference>
<organism evidence="1 2">
    <name type="scientific">Pontibacter actiniarum</name>
    <dbReference type="NCBI Taxonomy" id="323450"/>
    <lineage>
        <taxon>Bacteria</taxon>
        <taxon>Pseudomonadati</taxon>
        <taxon>Bacteroidota</taxon>
        <taxon>Cytophagia</taxon>
        <taxon>Cytophagales</taxon>
        <taxon>Hymenobacteraceae</taxon>
        <taxon>Pontibacter</taxon>
    </lineage>
</organism>
<dbReference type="RefSeq" id="WP_025605769.1">
    <property type="nucleotide sequence ID" value="NZ_CP021235.1"/>
</dbReference>
<sequence length="106" mass="11933">MSKTATCLLFQANRAYISQYLCEQREAPASACKGSCYLKKQLKKSEKQSSPTRERQPLQDVVFLAEAFRLQEVLFVAATQAKEPILTLQVYASPAFCIFHPPKTMA</sequence>
<dbReference type="STRING" id="709015.GCA_000472485_01372"/>
<dbReference type="KEGG" id="pact:CA264_06865"/>
<dbReference type="Proteomes" id="UP000266292">
    <property type="component" value="Chromosome"/>
</dbReference>
<protein>
    <submittedName>
        <fullName evidence="1">Uncharacterized protein</fullName>
    </submittedName>
</protein>
<proteinExistence type="predicted"/>
<gene>
    <name evidence="1" type="ORF">CA264_06865</name>
</gene>